<comment type="similarity">
    <text evidence="1 6">Belongs to the proline oxidase family.</text>
</comment>
<dbReference type="GO" id="GO:0071949">
    <property type="term" value="F:FAD binding"/>
    <property type="evidence" value="ECO:0007669"/>
    <property type="project" value="TreeGrafter"/>
</dbReference>
<dbReference type="SMART" id="SM00054">
    <property type="entry name" value="EFh"/>
    <property type="match status" value="2"/>
</dbReference>
<dbReference type="InterPro" id="IPR015659">
    <property type="entry name" value="Proline_oxidase"/>
</dbReference>
<feature type="domain" description="EF-hand" evidence="7">
    <location>
        <begin position="300"/>
        <end position="335"/>
    </location>
</feature>
<dbReference type="CDD" id="cd00051">
    <property type="entry name" value="EFh"/>
    <property type="match status" value="1"/>
</dbReference>
<dbReference type="PANTHER" id="PTHR13914:SF0">
    <property type="entry name" value="PROLINE DEHYDROGENASE 1, MITOCHONDRIAL"/>
    <property type="match status" value="1"/>
</dbReference>
<evidence type="ECO:0000313" key="8">
    <source>
        <dbReference type="EMBL" id="KAK9815561.1"/>
    </source>
</evidence>
<dbReference type="Gene3D" id="1.10.238.10">
    <property type="entry name" value="EF-hand"/>
    <property type="match status" value="1"/>
</dbReference>
<evidence type="ECO:0000256" key="5">
    <source>
        <dbReference type="ARBA" id="ARBA00023062"/>
    </source>
</evidence>
<reference evidence="8 9" key="1">
    <citation type="journal article" date="2024" name="Nat. Commun.">
        <title>Phylogenomics reveals the evolutionary origins of lichenization in chlorophyte algae.</title>
        <authorList>
            <person name="Puginier C."/>
            <person name="Libourel C."/>
            <person name="Otte J."/>
            <person name="Skaloud P."/>
            <person name="Haon M."/>
            <person name="Grisel S."/>
            <person name="Petersen M."/>
            <person name="Berrin J.G."/>
            <person name="Delaux P.M."/>
            <person name="Dal Grande F."/>
            <person name="Keller J."/>
        </authorList>
    </citation>
    <scope>NUCLEOTIDE SEQUENCE [LARGE SCALE GENOMIC DNA]</scope>
    <source>
        <strain evidence="8 9">SAG 2043</strain>
    </source>
</reference>
<dbReference type="InterPro" id="IPR002872">
    <property type="entry name" value="Proline_DH_dom"/>
</dbReference>
<dbReference type="PANTHER" id="PTHR13914">
    <property type="entry name" value="PROLINE OXIDASE"/>
    <property type="match status" value="1"/>
</dbReference>
<comment type="cofactor">
    <cofactor evidence="6">
        <name>FAD</name>
        <dbReference type="ChEBI" id="CHEBI:57692"/>
    </cofactor>
</comment>
<dbReference type="AlphaFoldDB" id="A0AAW1PPF7"/>
<evidence type="ECO:0000256" key="6">
    <source>
        <dbReference type="RuleBase" id="RU364054"/>
    </source>
</evidence>
<dbReference type="Pfam" id="PF01619">
    <property type="entry name" value="Pro_dh"/>
    <property type="match status" value="1"/>
</dbReference>
<dbReference type="GO" id="GO:0005739">
    <property type="term" value="C:mitochondrion"/>
    <property type="evidence" value="ECO:0007669"/>
    <property type="project" value="TreeGrafter"/>
</dbReference>
<comment type="function">
    <text evidence="6">Converts proline to delta-1-pyrroline-5-carboxylate.</text>
</comment>
<evidence type="ECO:0000256" key="4">
    <source>
        <dbReference type="ARBA" id="ARBA00023002"/>
    </source>
</evidence>
<dbReference type="PROSITE" id="PS00018">
    <property type="entry name" value="EF_HAND_1"/>
    <property type="match status" value="1"/>
</dbReference>
<keyword evidence="5 6" id="KW-0642">Proline metabolism</keyword>
<dbReference type="InterPro" id="IPR002048">
    <property type="entry name" value="EF_hand_dom"/>
</dbReference>
<dbReference type="InterPro" id="IPR018247">
    <property type="entry name" value="EF_Hand_1_Ca_BS"/>
</dbReference>
<keyword evidence="4 6" id="KW-0560">Oxidoreductase</keyword>
<dbReference type="EC" id="1.5.5.2" evidence="2 6"/>
<dbReference type="GO" id="GO:0005509">
    <property type="term" value="F:calcium ion binding"/>
    <property type="evidence" value="ECO:0007669"/>
    <property type="project" value="InterPro"/>
</dbReference>
<dbReference type="EMBL" id="JALJOR010000006">
    <property type="protein sequence ID" value="KAK9815561.1"/>
    <property type="molecule type" value="Genomic_DNA"/>
</dbReference>
<comment type="caution">
    <text evidence="8">The sequence shown here is derived from an EMBL/GenBank/DDBJ whole genome shotgun (WGS) entry which is preliminary data.</text>
</comment>
<keyword evidence="3" id="KW-0106">Calcium</keyword>
<feature type="domain" description="EF-hand" evidence="7">
    <location>
        <begin position="264"/>
        <end position="299"/>
    </location>
</feature>
<keyword evidence="9" id="KW-1185">Reference proteome</keyword>
<keyword evidence="6" id="KW-0285">Flavoprotein</keyword>
<evidence type="ECO:0000256" key="1">
    <source>
        <dbReference type="ARBA" id="ARBA00005869"/>
    </source>
</evidence>
<sequence>MRVLGFLAPEASWRAVPEQGMSRWRLASVVRQCAFSPLGVNQAFLQVPRLAAIHVPSTQLTTTCVLLRAEPQPVEELLHSDDFVRPPKPAKKPFVPLNFDDPQEAFRFKSTGQILRSLGVFSACQIRPLVQHADSLLDWSKKLVGARLVNAIVRRTCFRHFCAGEDQESIRPCLRTLHENGIGGILDYAAEDDVDSEDGPVSRSAPNDTVVARTYDYNTEAACDRHMRIFLRSIEAAADAPGQGFAAIKVTALGNPKLLERVSNGLLSIRNLFMQFDKDANNVITREEFAEVYEALFTDSSAPRIEKLFRYLDRDHTGYIDYLSWSRRIKLQDVPNIIKNCRAPGPLYLNALTEEELRLLDNMMRRLYTLAEAAAQANVRLMVDAEHSYFQPAIDHAAIELQRKLNKQQPIILNTYQCYLKDSYDRLVLDMDRAKREGFKFGAKVVRGAYMHLETERALEKGYPSPIWPSITDTHNNFNRCMEAVIQRSQTEGAEVMIASHNQTSIERAVATLYELDMEPGSSGVFFGQLLGMADHLTFILGRNGYRAYKYVPFGPVEEVMPYLIRRAQENSGLMGGVGKEKGMLGRELWRRVTQDSAPARLFTRARQPQPQA</sequence>
<gene>
    <name evidence="8" type="ORF">WJX72_005858</name>
</gene>
<protein>
    <recommendedName>
        <fullName evidence="2 6">Proline dehydrogenase</fullName>
        <ecNumber evidence="2 6">1.5.5.2</ecNumber>
    </recommendedName>
</protein>
<dbReference type="GO" id="GO:0010133">
    <property type="term" value="P:L-proline catabolic process to L-glutamate"/>
    <property type="evidence" value="ECO:0007669"/>
    <property type="project" value="TreeGrafter"/>
</dbReference>
<dbReference type="Gene3D" id="3.20.20.220">
    <property type="match status" value="1"/>
</dbReference>
<dbReference type="InterPro" id="IPR029041">
    <property type="entry name" value="FAD-linked_oxidoreductase-like"/>
</dbReference>
<dbReference type="SUPFAM" id="SSF47473">
    <property type="entry name" value="EF-hand"/>
    <property type="match status" value="1"/>
</dbReference>
<keyword evidence="6" id="KW-0274">FAD</keyword>
<dbReference type="PROSITE" id="PS50222">
    <property type="entry name" value="EF_HAND_2"/>
    <property type="match status" value="2"/>
</dbReference>
<dbReference type="Proteomes" id="UP001489004">
    <property type="component" value="Unassembled WGS sequence"/>
</dbReference>
<evidence type="ECO:0000313" key="9">
    <source>
        <dbReference type="Proteomes" id="UP001489004"/>
    </source>
</evidence>
<dbReference type="SUPFAM" id="SSF51730">
    <property type="entry name" value="FAD-linked oxidoreductase"/>
    <property type="match status" value="1"/>
</dbReference>
<evidence type="ECO:0000259" key="7">
    <source>
        <dbReference type="PROSITE" id="PS50222"/>
    </source>
</evidence>
<dbReference type="GO" id="GO:0004657">
    <property type="term" value="F:proline dehydrogenase activity"/>
    <property type="evidence" value="ECO:0007669"/>
    <property type="project" value="UniProtKB-EC"/>
</dbReference>
<dbReference type="InterPro" id="IPR011992">
    <property type="entry name" value="EF-hand-dom_pair"/>
</dbReference>
<name>A0AAW1PPF7_9CHLO</name>
<comment type="catalytic activity">
    <reaction evidence="6">
        <text>L-proline + a quinone = (S)-1-pyrroline-5-carboxylate + a quinol + H(+)</text>
        <dbReference type="Rhea" id="RHEA:23784"/>
        <dbReference type="ChEBI" id="CHEBI:15378"/>
        <dbReference type="ChEBI" id="CHEBI:17388"/>
        <dbReference type="ChEBI" id="CHEBI:24646"/>
        <dbReference type="ChEBI" id="CHEBI:60039"/>
        <dbReference type="ChEBI" id="CHEBI:132124"/>
        <dbReference type="EC" id="1.5.5.2"/>
    </reaction>
</comment>
<evidence type="ECO:0000256" key="2">
    <source>
        <dbReference type="ARBA" id="ARBA00012695"/>
    </source>
</evidence>
<evidence type="ECO:0000256" key="3">
    <source>
        <dbReference type="ARBA" id="ARBA00022837"/>
    </source>
</evidence>
<accession>A0AAW1PPF7</accession>
<proteinExistence type="inferred from homology"/>
<organism evidence="8 9">
    <name type="scientific">[Myrmecia] bisecta</name>
    <dbReference type="NCBI Taxonomy" id="41462"/>
    <lineage>
        <taxon>Eukaryota</taxon>
        <taxon>Viridiplantae</taxon>
        <taxon>Chlorophyta</taxon>
        <taxon>core chlorophytes</taxon>
        <taxon>Trebouxiophyceae</taxon>
        <taxon>Trebouxiales</taxon>
        <taxon>Trebouxiaceae</taxon>
        <taxon>Myrmecia</taxon>
    </lineage>
</organism>